<reference evidence="2 3" key="1">
    <citation type="journal article" date="2010" name="Science">
        <title>Genomic comparison of the ants Camponotus floridanus and Harpegnathos saltator.</title>
        <authorList>
            <person name="Bonasio R."/>
            <person name="Zhang G."/>
            <person name="Ye C."/>
            <person name="Mutti N.S."/>
            <person name="Fang X."/>
            <person name="Qin N."/>
            <person name="Donahue G."/>
            <person name="Yang P."/>
            <person name="Li Q."/>
            <person name="Li C."/>
            <person name="Zhang P."/>
            <person name="Huang Z."/>
            <person name="Berger S.L."/>
            <person name="Reinberg D."/>
            <person name="Wang J."/>
            <person name="Liebig J."/>
        </authorList>
    </citation>
    <scope>NUCLEOTIDE SEQUENCE [LARGE SCALE GENOMIC DNA]</scope>
    <source>
        <strain evidence="3">C129</strain>
    </source>
</reference>
<dbReference type="Proteomes" id="UP000000311">
    <property type="component" value="Unassembled WGS sequence"/>
</dbReference>
<evidence type="ECO:0000313" key="2">
    <source>
        <dbReference type="EMBL" id="EFN62805.1"/>
    </source>
</evidence>
<feature type="compositionally biased region" description="Low complexity" evidence="1">
    <location>
        <begin position="84"/>
        <end position="94"/>
    </location>
</feature>
<feature type="compositionally biased region" description="Basic residues" evidence="1">
    <location>
        <begin position="53"/>
        <end position="67"/>
    </location>
</feature>
<dbReference type="InParanoid" id="E2AUT0"/>
<name>E2AUT0_CAMFO</name>
<protein>
    <submittedName>
        <fullName evidence="2">Uncharacterized protein</fullName>
    </submittedName>
</protein>
<evidence type="ECO:0000313" key="3">
    <source>
        <dbReference type="Proteomes" id="UP000000311"/>
    </source>
</evidence>
<keyword evidence="3" id="KW-1185">Reference proteome</keyword>
<organism evidence="3">
    <name type="scientific">Camponotus floridanus</name>
    <name type="common">Florida carpenter ant</name>
    <dbReference type="NCBI Taxonomy" id="104421"/>
    <lineage>
        <taxon>Eukaryota</taxon>
        <taxon>Metazoa</taxon>
        <taxon>Ecdysozoa</taxon>
        <taxon>Arthropoda</taxon>
        <taxon>Hexapoda</taxon>
        <taxon>Insecta</taxon>
        <taxon>Pterygota</taxon>
        <taxon>Neoptera</taxon>
        <taxon>Endopterygota</taxon>
        <taxon>Hymenoptera</taxon>
        <taxon>Apocrita</taxon>
        <taxon>Aculeata</taxon>
        <taxon>Formicoidea</taxon>
        <taxon>Formicidae</taxon>
        <taxon>Formicinae</taxon>
        <taxon>Camponotus</taxon>
    </lineage>
</organism>
<gene>
    <name evidence="2" type="ORF">EAG_09801</name>
</gene>
<accession>E2AUT0</accession>
<dbReference type="AlphaFoldDB" id="E2AUT0"/>
<evidence type="ECO:0000256" key="1">
    <source>
        <dbReference type="SAM" id="MobiDB-lite"/>
    </source>
</evidence>
<proteinExistence type="predicted"/>
<dbReference type="EMBL" id="GL442888">
    <property type="protein sequence ID" value="EFN62805.1"/>
    <property type="molecule type" value="Genomic_DNA"/>
</dbReference>
<feature type="region of interest" description="Disordered" evidence="1">
    <location>
        <begin position="16"/>
        <end position="94"/>
    </location>
</feature>
<sequence length="148" mass="16575">MLRDFSPSLSHFRREIEAPRLQSVPLPSPKVSRQESLSRSNTPPPLTDLPARALKKATRHAGKRWKRGDRALSPPGMECKDKSSLPSLPSGSFLASQPPLSLAILKQLNRRAMVYYETHFFAAHPARVWRASLCGMPRDLRKKAPQVG</sequence>